<dbReference type="InterPro" id="IPR022398">
    <property type="entry name" value="Peptidase_S8_His-AS"/>
</dbReference>
<evidence type="ECO:0000256" key="2">
    <source>
        <dbReference type="ARBA" id="ARBA00022670"/>
    </source>
</evidence>
<dbReference type="PANTHER" id="PTHR43399">
    <property type="entry name" value="SUBTILISIN-RELATED"/>
    <property type="match status" value="1"/>
</dbReference>
<gene>
    <name evidence="10" type="primary">SUB2_2</name>
    <name evidence="10" type="ORF">FOL47_000064</name>
</gene>
<keyword evidence="11" id="KW-1185">Reference proteome</keyword>
<feature type="active site" description="Charge relay system" evidence="8">
    <location>
        <position position="183"/>
    </location>
</feature>
<dbReference type="GO" id="GO:0006508">
    <property type="term" value="P:proteolysis"/>
    <property type="evidence" value="ECO:0007669"/>
    <property type="project" value="UniProtKB-KW"/>
</dbReference>
<dbReference type="Gene3D" id="3.40.50.200">
    <property type="entry name" value="Peptidase S8/S53 domain"/>
    <property type="match status" value="1"/>
</dbReference>
<protein>
    <recommendedName>
        <fullName evidence="7">subtilisin</fullName>
        <ecNumber evidence="7">3.4.21.62</ecNumber>
    </recommendedName>
</protein>
<feature type="domain" description="Peptidase S8/S53" evidence="9">
    <location>
        <begin position="136"/>
        <end position="382"/>
    </location>
</feature>
<dbReference type="Proteomes" id="UP000591131">
    <property type="component" value="Unassembled WGS sequence"/>
</dbReference>
<evidence type="ECO:0000256" key="3">
    <source>
        <dbReference type="ARBA" id="ARBA00022801"/>
    </source>
</evidence>
<comment type="caution">
    <text evidence="10">The sequence shown here is derived from an EMBL/GenBank/DDBJ whole genome shotgun (WGS) entry which is preliminary data.</text>
</comment>
<name>A0A7J6N3A0_PERCH</name>
<evidence type="ECO:0000259" key="9">
    <source>
        <dbReference type="Pfam" id="PF00082"/>
    </source>
</evidence>
<dbReference type="InterPro" id="IPR000209">
    <property type="entry name" value="Peptidase_S8/S53_dom"/>
</dbReference>
<evidence type="ECO:0000256" key="5">
    <source>
        <dbReference type="ARBA" id="ARBA00023145"/>
    </source>
</evidence>
<dbReference type="PROSITE" id="PS51892">
    <property type="entry name" value="SUBTILASE"/>
    <property type="match status" value="1"/>
</dbReference>
<dbReference type="EC" id="3.4.21.62" evidence="7"/>
<dbReference type="SUPFAM" id="SSF52743">
    <property type="entry name" value="Subtilisin-like"/>
    <property type="match status" value="1"/>
</dbReference>
<keyword evidence="4 8" id="KW-0720">Serine protease</keyword>
<dbReference type="InterPro" id="IPR023828">
    <property type="entry name" value="Peptidase_S8_Ser-AS"/>
</dbReference>
<organism evidence="10 11">
    <name type="scientific">Perkinsus chesapeaki</name>
    <name type="common">Clam parasite</name>
    <name type="synonym">Perkinsus andrewsi</name>
    <dbReference type="NCBI Taxonomy" id="330153"/>
    <lineage>
        <taxon>Eukaryota</taxon>
        <taxon>Sar</taxon>
        <taxon>Alveolata</taxon>
        <taxon>Perkinsozoa</taxon>
        <taxon>Perkinsea</taxon>
        <taxon>Perkinsida</taxon>
        <taxon>Perkinsidae</taxon>
        <taxon>Perkinsus</taxon>
    </lineage>
</organism>
<keyword evidence="5" id="KW-0865">Zymogen</keyword>
<dbReference type="AlphaFoldDB" id="A0A7J6N3A0"/>
<evidence type="ECO:0000313" key="11">
    <source>
        <dbReference type="Proteomes" id="UP000591131"/>
    </source>
</evidence>
<evidence type="ECO:0000313" key="10">
    <source>
        <dbReference type="EMBL" id="KAF4678335.1"/>
    </source>
</evidence>
<keyword evidence="3 8" id="KW-0378">Hydrolase</keyword>
<keyword evidence="2 8" id="KW-0645">Protease</keyword>
<feature type="active site" description="Charge relay system" evidence="8">
    <location>
        <position position="351"/>
    </location>
</feature>
<dbReference type="GO" id="GO:0004252">
    <property type="term" value="F:serine-type endopeptidase activity"/>
    <property type="evidence" value="ECO:0007669"/>
    <property type="project" value="UniProtKB-UniRule"/>
</dbReference>
<dbReference type="EMBL" id="JAAPAO010000001">
    <property type="protein sequence ID" value="KAF4678335.1"/>
    <property type="molecule type" value="Genomic_DNA"/>
</dbReference>
<evidence type="ECO:0000256" key="4">
    <source>
        <dbReference type="ARBA" id="ARBA00022825"/>
    </source>
</evidence>
<dbReference type="InterPro" id="IPR036852">
    <property type="entry name" value="Peptidase_S8/S53_dom_sf"/>
</dbReference>
<proteinExistence type="inferred from homology"/>
<dbReference type="InterPro" id="IPR034204">
    <property type="entry name" value="PfSUB1-like_cat_dom"/>
</dbReference>
<dbReference type="PRINTS" id="PR00723">
    <property type="entry name" value="SUBTILISIN"/>
</dbReference>
<evidence type="ECO:0000256" key="1">
    <source>
        <dbReference type="ARBA" id="ARBA00011073"/>
    </source>
</evidence>
<evidence type="ECO:0000256" key="7">
    <source>
        <dbReference type="ARBA" id="ARBA00023619"/>
    </source>
</evidence>
<accession>A0A7J6N3A0</accession>
<evidence type="ECO:0000256" key="8">
    <source>
        <dbReference type="PROSITE-ProRule" id="PRU01240"/>
    </source>
</evidence>
<dbReference type="Pfam" id="PF00082">
    <property type="entry name" value="Peptidase_S8"/>
    <property type="match status" value="1"/>
</dbReference>
<sequence length="441" mass="45212">MVAQAAGARKRQLSQDDLLCEECLSQYGMVEDLPALGVQIVKSDCAASPKQISNYLAKVGGMLDVTTSCEADMQLKLTPTGGRTTATRGQALGSCTGGNTALGTNDPLSSCQSNLETIRISSAWQRVASANRTPRQVILAIVDSGVDTTHPDLINQFWKNPVDGSIGYNFLDDNTDVTDLDGHGTHCAGIAGAQTNNDIGIAGIANVKLMILKFMGRNGTGLLSDALRAFNFAVQMGAAVSSHSYGAAGVSSIFGRAIANAAAQGHIFVTASGNDGVDLDDIPSVPCSLASSIPTMMCVGASESTNPGSSTGTAGIASFSNVGSAVNIVAPGVNIPSTYPNGRYAYLSGTSMATPHVAAVAAILASLNLDGERITQSIVQSRTTLQSSRRAGTSQLGELDALNAVLIGLGQPTSPPRSSASPIPCGLLVYIAVGLLATIMF</sequence>
<comment type="similarity">
    <text evidence="1 8">Belongs to the peptidase S8 family.</text>
</comment>
<dbReference type="PANTHER" id="PTHR43399:SF4">
    <property type="entry name" value="CELL WALL-ASSOCIATED PROTEASE"/>
    <property type="match status" value="1"/>
</dbReference>
<reference evidence="10 11" key="1">
    <citation type="submission" date="2020-04" db="EMBL/GenBank/DDBJ databases">
        <title>Perkinsus chesapeaki whole genome sequence.</title>
        <authorList>
            <person name="Bogema D.R."/>
        </authorList>
    </citation>
    <scope>NUCLEOTIDE SEQUENCE [LARGE SCALE GENOMIC DNA]</scope>
    <source>
        <strain evidence="10">ATCC PRA-425</strain>
    </source>
</reference>
<comment type="catalytic activity">
    <reaction evidence="6">
        <text>Hydrolysis of proteins with broad specificity for peptide bonds, and a preference for a large uncharged residue in P1. Hydrolyzes peptide amides.</text>
        <dbReference type="EC" id="3.4.21.62"/>
    </reaction>
</comment>
<dbReference type="InterPro" id="IPR015500">
    <property type="entry name" value="Peptidase_S8_subtilisin-rel"/>
</dbReference>
<dbReference type="OrthoDB" id="531541at2759"/>
<dbReference type="PROSITE" id="PS00137">
    <property type="entry name" value="SUBTILASE_HIS"/>
    <property type="match status" value="1"/>
</dbReference>
<dbReference type="CDD" id="cd07473">
    <property type="entry name" value="Peptidases_S8_Subtilisin_like"/>
    <property type="match status" value="1"/>
</dbReference>
<feature type="active site" description="Charge relay system" evidence="8">
    <location>
        <position position="143"/>
    </location>
</feature>
<dbReference type="PROSITE" id="PS00138">
    <property type="entry name" value="SUBTILASE_SER"/>
    <property type="match status" value="1"/>
</dbReference>
<dbReference type="InterPro" id="IPR051048">
    <property type="entry name" value="Peptidase_S8/S53_subtilisin"/>
</dbReference>
<evidence type="ECO:0000256" key="6">
    <source>
        <dbReference type="ARBA" id="ARBA00023529"/>
    </source>
</evidence>